<sequence>MPLRIRILLACLCLSAAGATGAQARSHHFNVREHHPHGNSPYGDISDFVPAISEKDPHYVAASQRCQSKAGVGAGAGGNSGSAQTWVGSGHTSFYAECMVENGAWKPRYSTSVGDAVDP</sequence>
<name>A0ABX2AFP5_9PROT</name>
<reference evidence="2 3" key="1">
    <citation type="journal article" date="2020" name="Microorganisms">
        <title>Description of Komagataeibacter melaceti sp. nov. and Komagataeibacter melomenusus sp. nov. Isolated from Apple Cider Vinegar.</title>
        <authorList>
            <person name="Maric L."/>
            <person name="Cleenwerck I."/>
            <person name="Accetto T."/>
            <person name="Vandamme P."/>
            <person name="Trcek J."/>
        </authorList>
    </citation>
    <scope>NUCLEOTIDE SEQUENCE [LARGE SCALE GENOMIC DNA]</scope>
    <source>
        <strain evidence="2 3">AV436</strain>
    </source>
</reference>
<gene>
    <name evidence="2" type="ORF">HNW77_12245</name>
</gene>
<evidence type="ECO:0008006" key="4">
    <source>
        <dbReference type="Google" id="ProtNLM"/>
    </source>
</evidence>
<proteinExistence type="predicted"/>
<accession>A0ABX2AFP5</accession>
<comment type="caution">
    <text evidence="2">The sequence shown here is derived from an EMBL/GenBank/DDBJ whole genome shotgun (WGS) entry which is preliminary data.</text>
</comment>
<keyword evidence="1" id="KW-0732">Signal</keyword>
<evidence type="ECO:0000313" key="2">
    <source>
        <dbReference type="EMBL" id="NPC67144.1"/>
    </source>
</evidence>
<feature type="signal peptide" evidence="1">
    <location>
        <begin position="1"/>
        <end position="24"/>
    </location>
</feature>
<protein>
    <recommendedName>
        <fullName evidence="4">Lipoprotein</fullName>
    </recommendedName>
</protein>
<dbReference type="EMBL" id="JABJWC010000032">
    <property type="protein sequence ID" value="NPC67144.1"/>
    <property type="molecule type" value="Genomic_DNA"/>
</dbReference>
<keyword evidence="3" id="KW-1185">Reference proteome</keyword>
<evidence type="ECO:0000313" key="3">
    <source>
        <dbReference type="Proteomes" id="UP000623090"/>
    </source>
</evidence>
<evidence type="ECO:0000256" key="1">
    <source>
        <dbReference type="SAM" id="SignalP"/>
    </source>
</evidence>
<dbReference type="RefSeq" id="WP_172157963.1">
    <property type="nucleotide sequence ID" value="NZ_JABJWC010000032.1"/>
</dbReference>
<feature type="chain" id="PRO_5045146406" description="Lipoprotein" evidence="1">
    <location>
        <begin position="25"/>
        <end position="119"/>
    </location>
</feature>
<dbReference type="Proteomes" id="UP000623090">
    <property type="component" value="Unassembled WGS sequence"/>
</dbReference>
<organism evidence="2 3">
    <name type="scientific">Komagataeibacter melomenusus</name>
    <dbReference type="NCBI Taxonomy" id="2766578"/>
    <lineage>
        <taxon>Bacteria</taxon>
        <taxon>Pseudomonadati</taxon>
        <taxon>Pseudomonadota</taxon>
        <taxon>Alphaproteobacteria</taxon>
        <taxon>Acetobacterales</taxon>
        <taxon>Acetobacteraceae</taxon>
        <taxon>Komagataeibacter</taxon>
    </lineage>
</organism>